<keyword evidence="3" id="KW-1185">Reference proteome</keyword>
<dbReference type="Gene3D" id="1.10.472.20">
    <property type="entry name" value="Nitrile hydratase, beta subunit"/>
    <property type="match status" value="1"/>
</dbReference>
<organism evidence="2 3">
    <name type="scientific">Paraburkholderia lacunae</name>
    <dbReference type="NCBI Taxonomy" id="2211104"/>
    <lineage>
        <taxon>Bacteria</taxon>
        <taxon>Pseudomonadati</taxon>
        <taxon>Pseudomonadota</taxon>
        <taxon>Betaproteobacteria</taxon>
        <taxon>Burkholderiales</taxon>
        <taxon>Burkholderiaceae</taxon>
        <taxon>Paraburkholderia</taxon>
    </lineage>
</organism>
<evidence type="ECO:0000259" key="1">
    <source>
        <dbReference type="Pfam" id="PF21006"/>
    </source>
</evidence>
<gene>
    <name evidence="2" type="ORF">DLM46_29140</name>
</gene>
<dbReference type="InterPro" id="IPR049054">
    <property type="entry name" value="CN_hydtase_beta-like_N"/>
</dbReference>
<dbReference type="SUPFAM" id="SSF50090">
    <property type="entry name" value="Electron transport accessory proteins"/>
    <property type="match status" value="1"/>
</dbReference>
<dbReference type="EMBL" id="QHKS01000024">
    <property type="protein sequence ID" value="RDJ99302.1"/>
    <property type="molecule type" value="Genomic_DNA"/>
</dbReference>
<comment type="caution">
    <text evidence="2">The sequence shown here is derived from an EMBL/GenBank/DDBJ whole genome shotgun (WGS) entry which is preliminary data.</text>
</comment>
<evidence type="ECO:0000313" key="2">
    <source>
        <dbReference type="EMBL" id="RDJ99302.1"/>
    </source>
</evidence>
<dbReference type="NCBIfam" id="TIGR03889">
    <property type="entry name" value="nitrile_acc"/>
    <property type="match status" value="1"/>
</dbReference>
<sequence>MTSTQQNMPELRTALPALPCDDAGPVFNAPWEAQAFAMTVTLHERGMFTWAEWAECLNQAIGDAQAAGDPDPGNTYYSHWLTALERISTIKELVTNDMLRQRRNAWEVAARRTPHGQPIELG</sequence>
<reference evidence="3" key="1">
    <citation type="submission" date="2018-05" db="EMBL/GenBank/DDBJ databases">
        <authorList>
            <person name="Feng T."/>
        </authorList>
    </citation>
    <scope>NUCLEOTIDE SEQUENCE [LARGE SCALE GENOMIC DNA]</scope>
    <source>
        <strain evidence="3">S27</strain>
    </source>
</reference>
<dbReference type="InterPro" id="IPR023808">
    <property type="entry name" value="Nitrile_Hydratase_acc_put"/>
</dbReference>
<evidence type="ECO:0000313" key="3">
    <source>
        <dbReference type="Proteomes" id="UP000254875"/>
    </source>
</evidence>
<proteinExistence type="predicted"/>
<dbReference type="InterPro" id="IPR008990">
    <property type="entry name" value="Elect_transpt_acc-like_dom_sf"/>
</dbReference>
<dbReference type="Pfam" id="PF21006">
    <property type="entry name" value="NHase_beta_N"/>
    <property type="match status" value="1"/>
</dbReference>
<dbReference type="InterPro" id="IPR042262">
    <property type="entry name" value="CN_hydtase_beta_C"/>
</dbReference>
<dbReference type="OrthoDB" id="9811616at2"/>
<protein>
    <submittedName>
        <fullName evidence="2">Nitrile hydratase accessory protein</fullName>
    </submittedName>
</protein>
<name>A0A370N135_9BURK</name>
<dbReference type="Proteomes" id="UP000254875">
    <property type="component" value="Unassembled WGS sequence"/>
</dbReference>
<accession>A0A370N135</accession>
<dbReference type="AlphaFoldDB" id="A0A370N135"/>
<dbReference type="RefSeq" id="WP_115106343.1">
    <property type="nucleotide sequence ID" value="NZ_QHKS01000024.1"/>
</dbReference>
<feature type="domain" description="Nitrile hydratase beta subunit-like N-terminal" evidence="1">
    <location>
        <begin position="22"/>
        <end position="105"/>
    </location>
</feature>